<dbReference type="AlphaFoldDB" id="A0A8H4CX83"/>
<evidence type="ECO:0000313" key="2">
    <source>
        <dbReference type="Proteomes" id="UP000613401"/>
    </source>
</evidence>
<comment type="caution">
    <text evidence="1">The sequence shown here is derived from an EMBL/GenBank/DDBJ whole genome shotgun (WGS) entry which is preliminary data.</text>
</comment>
<proteinExistence type="predicted"/>
<reference evidence="1" key="2">
    <citation type="submission" date="2020-03" db="EMBL/GenBank/DDBJ databases">
        <authorList>
            <person name="Fu F.-F."/>
            <person name="Chen J."/>
        </authorList>
    </citation>
    <scope>NUCLEOTIDE SEQUENCE</scope>
    <source>
        <strain evidence="1">Lc1</strain>
    </source>
</reference>
<dbReference type="EMBL" id="WVTB01000006">
    <property type="protein sequence ID" value="KAF3811657.1"/>
    <property type="molecule type" value="Genomic_DNA"/>
</dbReference>
<protein>
    <submittedName>
        <fullName evidence="1">Uncharacterized protein</fullName>
    </submittedName>
</protein>
<dbReference type="RefSeq" id="XP_045270816.1">
    <property type="nucleotide sequence ID" value="XM_045414238.1"/>
</dbReference>
<feature type="non-terminal residue" evidence="1">
    <location>
        <position position="1"/>
    </location>
</feature>
<keyword evidence="2" id="KW-1185">Reference proteome</keyword>
<gene>
    <name evidence="1" type="ORF">GCG54_00014403</name>
</gene>
<accession>A0A8H4CX83</accession>
<dbReference type="GeneID" id="69021516"/>
<evidence type="ECO:0000313" key="1">
    <source>
        <dbReference type="EMBL" id="KAF3811657.1"/>
    </source>
</evidence>
<name>A0A8H4CX83_COLGL</name>
<sequence length="96" mass="10544">GLQPYHPLALAEGWDPELVDKGVRKDAIELLRAGYNVYDIGAGPEIQIVVIAPKMRGKGVQWHITGMGLGIRASTNPVVIHRLEGRKMDQCVLRCS</sequence>
<reference evidence="1" key="1">
    <citation type="journal article" date="2020" name="Phytopathology">
        <title>Genome sequence and comparative analysis of Colletotrichum gloeosporioides isolated from Liriodendron leaves.</title>
        <authorList>
            <person name="Fu F.F."/>
            <person name="Hao Z."/>
            <person name="Wang P."/>
            <person name="Lu Y."/>
            <person name="Xue L.J."/>
            <person name="Wei G."/>
            <person name="Tian Y."/>
            <person name="Baishi H."/>
            <person name="Xu H."/>
            <person name="Shi J."/>
            <person name="Cheng T."/>
            <person name="Wang G."/>
            <person name="Yi Y."/>
            <person name="Chen J."/>
        </authorList>
    </citation>
    <scope>NUCLEOTIDE SEQUENCE</scope>
    <source>
        <strain evidence="1">Lc1</strain>
    </source>
</reference>
<dbReference type="Proteomes" id="UP000613401">
    <property type="component" value="Unassembled WGS sequence"/>
</dbReference>
<organism evidence="1 2">
    <name type="scientific">Colletotrichum gloeosporioides</name>
    <name type="common">Anthracnose fungus</name>
    <name type="synonym">Glomerella cingulata</name>
    <dbReference type="NCBI Taxonomy" id="474922"/>
    <lineage>
        <taxon>Eukaryota</taxon>
        <taxon>Fungi</taxon>
        <taxon>Dikarya</taxon>
        <taxon>Ascomycota</taxon>
        <taxon>Pezizomycotina</taxon>
        <taxon>Sordariomycetes</taxon>
        <taxon>Hypocreomycetidae</taxon>
        <taxon>Glomerellales</taxon>
        <taxon>Glomerellaceae</taxon>
        <taxon>Colletotrichum</taxon>
        <taxon>Colletotrichum gloeosporioides species complex</taxon>
    </lineage>
</organism>